<sequence>MKYLVSLVIGILLGATLFVAGMYYNPFAERQTVSPLAISDEKHLDFNYTAVPGETVLYTDNGESIISTHPDRVAELWEPAIVDTRIAVNLLTGSRGEVVGLGIKFSTDSEQTRLINSQALVNSVWHIYLPGQGTLLVYQVENFWSYLREVVVPARWSSGDNWKGSFFRIMTQGPNALGTGRVTGGTGNFSGMSAEAVESLTAQAYSAIVGPVSMYGSMTITLPQTTRENE</sequence>
<evidence type="ECO:0000313" key="1">
    <source>
        <dbReference type="EMBL" id="VUX56262.1"/>
    </source>
</evidence>
<gene>
    <name evidence="1" type="ORF">JTBM06_V1_480006</name>
</gene>
<dbReference type="AlphaFoldDB" id="A0A7D9D3E1"/>
<organism evidence="1">
    <name type="scientific">uncultured Woeseiaceae bacterium</name>
    <dbReference type="NCBI Taxonomy" id="1983305"/>
    <lineage>
        <taxon>Bacteria</taxon>
        <taxon>Pseudomonadati</taxon>
        <taxon>Pseudomonadota</taxon>
        <taxon>Gammaproteobacteria</taxon>
        <taxon>Woeseiales</taxon>
        <taxon>Woeseiaceae</taxon>
        <taxon>environmental samples</taxon>
    </lineage>
</organism>
<name>A0A7D9D3E1_9GAMM</name>
<dbReference type="EMBL" id="LR633967">
    <property type="protein sequence ID" value="VUX56262.1"/>
    <property type="molecule type" value="Genomic_DNA"/>
</dbReference>
<protein>
    <submittedName>
        <fullName evidence="1">Uncharacterized protein</fullName>
    </submittedName>
</protein>
<reference evidence="1" key="1">
    <citation type="submission" date="2019-07" db="EMBL/GenBank/DDBJ databases">
        <authorList>
            <person name="Weber M."/>
            <person name="Kostadinov I."/>
            <person name="Kostadinov D I."/>
        </authorList>
    </citation>
    <scope>NUCLEOTIDE SEQUENCE</scope>
    <source>
        <strain evidence="1">Gfbio:sag-sample-m06:053724c1-46a9-4a36-b237-ea2bf867836b</strain>
    </source>
</reference>
<proteinExistence type="predicted"/>
<accession>A0A7D9D3E1</accession>